<protein>
    <recommendedName>
        <fullName evidence="2">SLH domain-containing protein</fullName>
    </recommendedName>
</protein>
<evidence type="ECO:0000313" key="4">
    <source>
        <dbReference type="Proteomes" id="UP000429595"/>
    </source>
</evidence>
<gene>
    <name evidence="3" type="ORF">F9802_02760</name>
</gene>
<organism evidence="3 4">
    <name type="scientific">Bacillus aerolatus</name>
    <dbReference type="NCBI Taxonomy" id="2653354"/>
    <lineage>
        <taxon>Bacteria</taxon>
        <taxon>Bacillati</taxon>
        <taxon>Bacillota</taxon>
        <taxon>Bacilli</taxon>
        <taxon>Bacillales</taxon>
        <taxon>Bacillaceae</taxon>
        <taxon>Bacillus</taxon>
    </lineage>
</organism>
<evidence type="ECO:0000313" key="3">
    <source>
        <dbReference type="EMBL" id="KAB7709250.1"/>
    </source>
</evidence>
<evidence type="ECO:0000256" key="1">
    <source>
        <dbReference type="ARBA" id="ARBA00022729"/>
    </source>
</evidence>
<dbReference type="EMBL" id="WEIO01000001">
    <property type="protein sequence ID" value="KAB7709250.1"/>
    <property type="molecule type" value="Genomic_DNA"/>
</dbReference>
<sequence length="183" mass="20622">MVQGYGDTFKPHNYATRGQAIAIIDRALHQEIGMAEDMAAVREVVDRNIQEELQLTEEKNMQALEALYRETTTGYHLSYSLESIALVDDVEELDGTISMEQTGVHSLDIVTIRKRLAEVRVDSLKYKVSFTSPDMSFTMNINASGTAYLKKDTDGKWKIYNIVVDEEFGEDWQTEVSAAANES</sequence>
<accession>A0A6I1FKU1</accession>
<keyword evidence="1" id="KW-0732">Signal</keyword>
<comment type="caution">
    <text evidence="3">The sequence shown here is derived from an EMBL/GenBank/DDBJ whole genome shotgun (WGS) entry which is preliminary data.</text>
</comment>
<dbReference type="PROSITE" id="PS51272">
    <property type="entry name" value="SLH"/>
    <property type="match status" value="1"/>
</dbReference>
<feature type="domain" description="SLH" evidence="2">
    <location>
        <begin position="1"/>
        <end position="38"/>
    </location>
</feature>
<evidence type="ECO:0000259" key="2">
    <source>
        <dbReference type="PROSITE" id="PS51272"/>
    </source>
</evidence>
<proteinExistence type="predicted"/>
<keyword evidence="4" id="KW-1185">Reference proteome</keyword>
<dbReference type="Proteomes" id="UP000429595">
    <property type="component" value="Unassembled WGS sequence"/>
</dbReference>
<name>A0A6I1FKU1_9BACI</name>
<reference evidence="3 4" key="1">
    <citation type="submission" date="2019-10" db="EMBL/GenBank/DDBJ databases">
        <title>Bacillus aerolatum sp. nov., isolated from bioaerosol of sport playgrounds.</title>
        <authorList>
            <person name="Chen P."/>
            <person name="Zhang G."/>
        </authorList>
    </citation>
    <scope>NUCLEOTIDE SEQUENCE [LARGE SCALE GENOMIC DNA]</scope>
    <source>
        <strain evidence="3 4">CX253</strain>
    </source>
</reference>
<dbReference type="InterPro" id="IPR001119">
    <property type="entry name" value="SLH_dom"/>
</dbReference>
<dbReference type="AlphaFoldDB" id="A0A6I1FKU1"/>